<dbReference type="Proteomes" id="UP000831796">
    <property type="component" value="Chromosome"/>
</dbReference>
<accession>A0A8T9Q7A1</accession>
<dbReference type="RefSeq" id="WP_244676817.1">
    <property type="nucleotide sequence ID" value="NZ_CP095046.1"/>
</dbReference>
<evidence type="ECO:0000313" key="3">
    <source>
        <dbReference type="Proteomes" id="UP000831796"/>
    </source>
</evidence>
<organism evidence="2 3">
    <name type="scientific">Hymenobacter cellulosilyticus</name>
    <dbReference type="NCBI Taxonomy" id="2932248"/>
    <lineage>
        <taxon>Bacteria</taxon>
        <taxon>Pseudomonadati</taxon>
        <taxon>Bacteroidota</taxon>
        <taxon>Cytophagia</taxon>
        <taxon>Cytophagales</taxon>
        <taxon>Hymenobacteraceae</taxon>
        <taxon>Hymenobacter</taxon>
    </lineage>
</organism>
<feature type="region of interest" description="Disordered" evidence="1">
    <location>
        <begin position="1"/>
        <end position="26"/>
    </location>
</feature>
<evidence type="ECO:0000256" key="1">
    <source>
        <dbReference type="SAM" id="MobiDB-lite"/>
    </source>
</evidence>
<gene>
    <name evidence="2" type="ORF">MUN79_05880</name>
</gene>
<keyword evidence="3" id="KW-1185">Reference proteome</keyword>
<evidence type="ECO:0000313" key="2">
    <source>
        <dbReference type="EMBL" id="UOQ73466.1"/>
    </source>
</evidence>
<dbReference type="KEGG" id="hcu:MUN79_05880"/>
<protein>
    <submittedName>
        <fullName evidence="2">Uncharacterized protein</fullName>
    </submittedName>
</protein>
<name>A0A8T9Q7A1_9BACT</name>
<sequence length="69" mass="7858">MLHGERQQNQGRYRHARGPNSMAENTTSPFFIRINDVPQIVASVMSSTQAEAGVRWGGATLPEWFREQR</sequence>
<proteinExistence type="predicted"/>
<dbReference type="EMBL" id="CP095046">
    <property type="protein sequence ID" value="UOQ73466.1"/>
    <property type="molecule type" value="Genomic_DNA"/>
</dbReference>
<reference evidence="2" key="1">
    <citation type="submission" date="2022-04" db="EMBL/GenBank/DDBJ databases">
        <title>Hymenobacter sp. isolated from the air.</title>
        <authorList>
            <person name="Won M."/>
            <person name="Lee C.-M."/>
            <person name="Woen H.-Y."/>
            <person name="Kwon S.-W."/>
        </authorList>
    </citation>
    <scope>NUCLEOTIDE SEQUENCE</scope>
    <source>
        <strain evidence="2">5116S-3</strain>
    </source>
</reference>
<dbReference type="AlphaFoldDB" id="A0A8T9Q7A1"/>